<name>A0ABR0AYR5_9CRUS</name>
<dbReference type="Proteomes" id="UP001234178">
    <property type="component" value="Unassembled WGS sequence"/>
</dbReference>
<dbReference type="EMBL" id="JAOYFB010000039">
    <property type="protein sequence ID" value="KAK4030263.1"/>
    <property type="molecule type" value="Genomic_DNA"/>
</dbReference>
<reference evidence="2 3" key="1">
    <citation type="journal article" date="2023" name="Nucleic Acids Res.">
        <title>The hologenome of Daphnia magna reveals possible DNA methylation and microbiome-mediated evolution of the host genome.</title>
        <authorList>
            <person name="Chaturvedi A."/>
            <person name="Li X."/>
            <person name="Dhandapani V."/>
            <person name="Marshall H."/>
            <person name="Kissane S."/>
            <person name="Cuenca-Cambronero M."/>
            <person name="Asole G."/>
            <person name="Calvet F."/>
            <person name="Ruiz-Romero M."/>
            <person name="Marangio P."/>
            <person name="Guigo R."/>
            <person name="Rago D."/>
            <person name="Mirbahai L."/>
            <person name="Eastwood N."/>
            <person name="Colbourne J.K."/>
            <person name="Zhou J."/>
            <person name="Mallon E."/>
            <person name="Orsini L."/>
        </authorList>
    </citation>
    <scope>NUCLEOTIDE SEQUENCE [LARGE SCALE GENOMIC DNA]</scope>
    <source>
        <strain evidence="2">LRV0_1</strain>
    </source>
</reference>
<feature type="compositionally biased region" description="Basic residues" evidence="1">
    <location>
        <begin position="9"/>
        <end position="26"/>
    </location>
</feature>
<feature type="region of interest" description="Disordered" evidence="1">
    <location>
        <begin position="1"/>
        <end position="26"/>
    </location>
</feature>
<evidence type="ECO:0000313" key="2">
    <source>
        <dbReference type="EMBL" id="KAK4030263.1"/>
    </source>
</evidence>
<protein>
    <submittedName>
        <fullName evidence="2">Uncharacterized protein</fullName>
    </submittedName>
</protein>
<evidence type="ECO:0000313" key="3">
    <source>
        <dbReference type="Proteomes" id="UP001234178"/>
    </source>
</evidence>
<evidence type="ECO:0000256" key="1">
    <source>
        <dbReference type="SAM" id="MobiDB-lite"/>
    </source>
</evidence>
<proteinExistence type="predicted"/>
<comment type="caution">
    <text evidence="2">The sequence shown here is derived from an EMBL/GenBank/DDBJ whole genome shotgun (WGS) entry which is preliminary data.</text>
</comment>
<gene>
    <name evidence="2" type="ORF">OUZ56_023252</name>
</gene>
<keyword evidence="3" id="KW-1185">Reference proteome</keyword>
<accession>A0ABR0AYR5</accession>
<organism evidence="2 3">
    <name type="scientific">Daphnia magna</name>
    <dbReference type="NCBI Taxonomy" id="35525"/>
    <lineage>
        <taxon>Eukaryota</taxon>
        <taxon>Metazoa</taxon>
        <taxon>Ecdysozoa</taxon>
        <taxon>Arthropoda</taxon>
        <taxon>Crustacea</taxon>
        <taxon>Branchiopoda</taxon>
        <taxon>Diplostraca</taxon>
        <taxon>Cladocera</taxon>
        <taxon>Anomopoda</taxon>
        <taxon>Daphniidae</taxon>
        <taxon>Daphnia</taxon>
    </lineage>
</organism>
<sequence length="80" mass="9056">MEPVEKTQHTRKKAINSHLRKKKGRRYEKSGQLNRFILAGNSAAAHQVSTSIGEKGEDRQLLKTVKESNQNYIQSSCQTS</sequence>